<evidence type="ECO:0000256" key="1">
    <source>
        <dbReference type="SAM" id="Coils"/>
    </source>
</evidence>
<dbReference type="RefSeq" id="XP_066636591.1">
    <property type="nucleotide sequence ID" value="XM_066774024.1"/>
</dbReference>
<dbReference type="GeneID" id="92006628"/>
<feature type="region of interest" description="Disordered" evidence="2">
    <location>
        <begin position="1"/>
        <end position="21"/>
    </location>
</feature>
<evidence type="ECO:0000256" key="2">
    <source>
        <dbReference type="SAM" id="MobiDB-lite"/>
    </source>
</evidence>
<dbReference type="EMBL" id="JAJVCZ030000002">
    <property type="protein sequence ID" value="KAL0263562.1"/>
    <property type="molecule type" value="Genomic_DNA"/>
</dbReference>
<feature type="compositionally biased region" description="Polar residues" evidence="2">
    <location>
        <begin position="356"/>
        <end position="367"/>
    </location>
</feature>
<feature type="region of interest" description="Disordered" evidence="2">
    <location>
        <begin position="348"/>
        <end position="369"/>
    </location>
</feature>
<name>A0ABR3CSG1_9PEZI</name>
<keyword evidence="1" id="KW-0175">Coiled coil</keyword>
<feature type="compositionally biased region" description="Low complexity" evidence="2">
    <location>
        <begin position="409"/>
        <end position="426"/>
    </location>
</feature>
<feature type="region of interest" description="Disordered" evidence="2">
    <location>
        <begin position="404"/>
        <end position="485"/>
    </location>
</feature>
<accession>A0ABR3CSG1</accession>
<feature type="compositionally biased region" description="Basic and acidic residues" evidence="2">
    <location>
        <begin position="472"/>
        <end position="482"/>
    </location>
</feature>
<feature type="coiled-coil region" evidence="1">
    <location>
        <begin position="133"/>
        <end position="310"/>
    </location>
</feature>
<reference evidence="3 4" key="1">
    <citation type="submission" date="2024-02" db="EMBL/GenBank/DDBJ databases">
        <title>De novo assembly and annotation of 12 fungi associated with fruit tree decline syndrome in Ontario, Canada.</title>
        <authorList>
            <person name="Sulman M."/>
            <person name="Ellouze W."/>
            <person name="Ilyukhin E."/>
        </authorList>
    </citation>
    <scope>NUCLEOTIDE SEQUENCE [LARGE SCALE GENOMIC DNA]</scope>
    <source>
        <strain evidence="3 4">FDS-637</strain>
    </source>
</reference>
<dbReference type="Proteomes" id="UP001430584">
    <property type="component" value="Unassembled WGS sequence"/>
</dbReference>
<comment type="caution">
    <text evidence="3">The sequence shown here is derived from an EMBL/GenBank/DDBJ whole genome shotgun (WGS) entry which is preliminary data.</text>
</comment>
<gene>
    <name evidence="3" type="ORF">SLS55_002543</name>
</gene>
<evidence type="ECO:0000313" key="4">
    <source>
        <dbReference type="Proteomes" id="UP001430584"/>
    </source>
</evidence>
<protein>
    <submittedName>
        <fullName evidence="3">Uncharacterized protein</fullName>
    </submittedName>
</protein>
<organism evidence="3 4">
    <name type="scientific">Diplodia seriata</name>
    <dbReference type="NCBI Taxonomy" id="420778"/>
    <lineage>
        <taxon>Eukaryota</taxon>
        <taxon>Fungi</taxon>
        <taxon>Dikarya</taxon>
        <taxon>Ascomycota</taxon>
        <taxon>Pezizomycotina</taxon>
        <taxon>Dothideomycetes</taxon>
        <taxon>Dothideomycetes incertae sedis</taxon>
        <taxon>Botryosphaeriales</taxon>
        <taxon>Botryosphaeriaceae</taxon>
        <taxon>Diplodia</taxon>
    </lineage>
</organism>
<feature type="compositionally biased region" description="Polar residues" evidence="2">
    <location>
        <begin position="434"/>
        <end position="448"/>
    </location>
</feature>
<evidence type="ECO:0000313" key="3">
    <source>
        <dbReference type="EMBL" id="KAL0263562.1"/>
    </source>
</evidence>
<dbReference type="Gene3D" id="1.10.287.1490">
    <property type="match status" value="1"/>
</dbReference>
<proteinExistence type="predicted"/>
<keyword evidence="4" id="KW-1185">Reference proteome</keyword>
<sequence length="621" mass="70214">MPPAGKKHYGGGPGARSLGSSIARQRLHELYHLRKTREGSSEKHKKLCADLYEHARLSVNMIDEQAKTLKHQFKQLRDPDQNLDVEWDRIEEFHEENEKFFETMGELEKTLLRRMDGRWREAGVESYKLQETITRSKEDVRKLREDETALRAENASLIQEKTVLEQEVNRCHAQLDQAKTDFDDATPKHDTEVLALSNEIRQLSIQRDATTAENLNLKQEVNRCRAQLDQAKTDSDTRTKEHENAMLNLRNEVDELLDQLGEVKADRYARSYAANSEKVQVENEEQSRSLTELTATMVNLKKELEKSNVQQSQIRTVNELNEQLRTSTKLAFEQLASTSEEVDVLTREASQRKDQIQTMSQDQQATETALEKTRKKLKATEANLHISRRETVLAREEAAKLMAEAHARTQSLSSSTSNNNASSSTSVDPLFRNRGSSASGTDNDQPTNTEEDIIDEPQSSTVGAKKVPQKPKSNEKAKRREPGAASMEAAAGLLQEVIFAADEELRLDDFSEGAKSTFNLRVAELMEDPRVDVGHYKAKSHRHNCLACTMGHRSCDFNKGEGSACRWCTSNAQMCIMRTGGELFVLPLAQEDTDDSASEHFWVATGPKPKKRRTAAEMLLD</sequence>